<dbReference type="Pfam" id="PF24840">
    <property type="entry name" value="NTF2_SigF"/>
    <property type="match status" value="1"/>
</dbReference>
<dbReference type="PANTHER" id="PTHR35393:SF1">
    <property type="entry name" value="SNOAL-LIKE DOMAIN-CONTAINING PROTEIN"/>
    <property type="match status" value="1"/>
</dbReference>
<dbReference type="InterPro" id="IPR057514">
    <property type="entry name" value="NTF2_SigF"/>
</dbReference>
<evidence type="ECO:0000259" key="3">
    <source>
        <dbReference type="Pfam" id="PF24840"/>
    </source>
</evidence>
<dbReference type="RefSeq" id="XP_028490946.1">
    <property type="nucleotide sequence ID" value="XM_028637094.1"/>
</dbReference>
<dbReference type="EMBL" id="RBVV01000176">
    <property type="protein sequence ID" value="RNJ52788.1"/>
    <property type="molecule type" value="Genomic_DNA"/>
</dbReference>
<sequence>MDHPGTLPPLTLAQISRASPPPPFSPATIITNHHAPSMSVKEIRPIIRSLTQGTPAEQQQTLETYFTPDATFAHPFCRVPSIPTYTLPFLPDTPVNSRLIILFIYRWYRILSPRIDVDISSAVHDQKQNLLYLQITQAFTFFFLPVYTPRIRLTTVLHLDHRPAPHDAHTTGGLLPIRAGAGSPGPENAAVGVPANGAAGKQRYFITAQEDLYQTTEWLKFLVPWVGAPLLAAWQLFATLLSVVGAVLLAPVSWLDVRSGEVKGSKDL</sequence>
<protein>
    <recommendedName>
        <fullName evidence="3">SigF-like NTF2-like domain-containing protein</fullName>
    </recommendedName>
</protein>
<dbReference type="GeneID" id="39606588"/>
<organism evidence="4 5">
    <name type="scientific">Verticillium nonalfalfae</name>
    <dbReference type="NCBI Taxonomy" id="1051616"/>
    <lineage>
        <taxon>Eukaryota</taxon>
        <taxon>Fungi</taxon>
        <taxon>Dikarya</taxon>
        <taxon>Ascomycota</taxon>
        <taxon>Pezizomycotina</taxon>
        <taxon>Sordariomycetes</taxon>
        <taxon>Hypocreomycetidae</taxon>
        <taxon>Glomerellales</taxon>
        <taxon>Plectosphaerellaceae</taxon>
        <taxon>Verticillium</taxon>
    </lineage>
</organism>
<comment type="caution">
    <text evidence="4">The sequence shown here is derived from an EMBL/GenBank/DDBJ whole genome shotgun (WGS) entry which is preliminary data.</text>
</comment>
<feature type="domain" description="SigF-like NTF2-like" evidence="3">
    <location>
        <begin position="40"/>
        <end position="161"/>
    </location>
</feature>
<dbReference type="Proteomes" id="UP000267145">
    <property type="component" value="Unassembled WGS sequence"/>
</dbReference>
<keyword evidence="5" id="KW-1185">Reference proteome</keyword>
<reference evidence="4 5" key="1">
    <citation type="submission" date="2018-10" db="EMBL/GenBank/DDBJ databases">
        <title>Genome sequence of Verticillium nonalfalfae VnAa140.</title>
        <authorList>
            <person name="Stajich J.E."/>
            <person name="Kasson M.T."/>
        </authorList>
    </citation>
    <scope>NUCLEOTIDE SEQUENCE [LARGE SCALE GENOMIC DNA]</scope>
    <source>
        <strain evidence="4 5">VnAa140</strain>
    </source>
</reference>
<evidence type="ECO:0000313" key="4">
    <source>
        <dbReference type="EMBL" id="RNJ52788.1"/>
    </source>
</evidence>
<evidence type="ECO:0000313" key="5">
    <source>
        <dbReference type="Proteomes" id="UP000267145"/>
    </source>
</evidence>
<dbReference type="STRING" id="1051616.A0A3M9Y080"/>
<feature type="transmembrane region" description="Helical" evidence="2">
    <location>
        <begin position="232"/>
        <end position="255"/>
    </location>
</feature>
<feature type="region of interest" description="Disordered" evidence="1">
    <location>
        <begin position="1"/>
        <end position="27"/>
    </location>
</feature>
<proteinExistence type="predicted"/>
<evidence type="ECO:0000256" key="2">
    <source>
        <dbReference type="SAM" id="Phobius"/>
    </source>
</evidence>
<dbReference type="PANTHER" id="PTHR35393">
    <property type="entry name" value="CHROMOSOME 1, WHOLE GENOME SHOTGUN SEQUENCE"/>
    <property type="match status" value="1"/>
</dbReference>
<name>A0A3M9Y080_9PEZI</name>
<gene>
    <name evidence="4" type="ORF">D7B24_002899</name>
</gene>
<keyword evidence="2" id="KW-1133">Transmembrane helix</keyword>
<dbReference type="AlphaFoldDB" id="A0A3M9Y080"/>
<evidence type="ECO:0000256" key="1">
    <source>
        <dbReference type="SAM" id="MobiDB-lite"/>
    </source>
</evidence>
<accession>A0A3M9Y080</accession>
<keyword evidence="2" id="KW-0472">Membrane</keyword>
<keyword evidence="2" id="KW-0812">Transmembrane</keyword>